<accession>A0A4R8SSX7</accession>
<proteinExistence type="predicted"/>
<dbReference type="RefSeq" id="WP_134084826.1">
    <property type="nucleotide sequence ID" value="NZ_JAPDRC010000003.1"/>
</dbReference>
<organism evidence="1 2">
    <name type="scientific">Mycobacteroides salmoniphilum</name>
    <dbReference type="NCBI Taxonomy" id="404941"/>
    <lineage>
        <taxon>Bacteria</taxon>
        <taxon>Bacillati</taxon>
        <taxon>Actinomycetota</taxon>
        <taxon>Actinomycetes</taxon>
        <taxon>Mycobacteriales</taxon>
        <taxon>Mycobacteriaceae</taxon>
        <taxon>Mycobacteroides</taxon>
    </lineage>
</organism>
<sequence length="131" mass="14038">MPGDSGLNMNDLHLAPGAATKVSQEFSGAVDKLEELRRTAAGYYLDLGMGSCAEGTSWNDAVSELVTGDSDSVVAVIDAHIKTVKTWAEWAKVAQKEYDNTEHRNAESFEQLRGDTIDSNGLGVYPSPTTS</sequence>
<reference evidence="1 2" key="1">
    <citation type="journal article" date="2019" name="Sci. Rep.">
        <title>Extended insight into the Mycobacterium chelonae-abscessus complex through whole genome sequencing of Mycobacterium salmoniphilum outbreak and Mycobacterium salmoniphilum-like strains.</title>
        <authorList>
            <person name="Behra P.R.K."/>
            <person name="Das S."/>
            <person name="Pettersson B.M.F."/>
            <person name="Shirreff L."/>
            <person name="DuCote T."/>
            <person name="Jacobsson K.G."/>
            <person name="Ennis D.G."/>
            <person name="Kirsebom L.A."/>
        </authorList>
    </citation>
    <scope>NUCLEOTIDE SEQUENCE [LARGE SCALE GENOMIC DNA]</scope>
    <source>
        <strain evidence="1 2">CCUG 60884</strain>
    </source>
</reference>
<dbReference type="AlphaFoldDB" id="A0A4R8SSX7"/>
<dbReference type="EMBL" id="PECL01000008">
    <property type="protein sequence ID" value="TEA03474.1"/>
    <property type="molecule type" value="Genomic_DNA"/>
</dbReference>
<evidence type="ECO:0000313" key="2">
    <source>
        <dbReference type="Proteomes" id="UP000294604"/>
    </source>
</evidence>
<comment type="caution">
    <text evidence="1">The sequence shown here is derived from an EMBL/GenBank/DDBJ whole genome shotgun (WGS) entry which is preliminary data.</text>
</comment>
<evidence type="ECO:0000313" key="1">
    <source>
        <dbReference type="EMBL" id="TEA03474.1"/>
    </source>
</evidence>
<name>A0A4R8SSX7_9MYCO</name>
<gene>
    <name evidence="1" type="ORF">CCUG60884_02324</name>
</gene>
<dbReference type="STRING" id="404941.GCA_002013645_02307"/>
<protein>
    <submittedName>
        <fullName evidence="1">Uncharacterized protein</fullName>
    </submittedName>
</protein>
<dbReference type="Proteomes" id="UP000294604">
    <property type="component" value="Unassembled WGS sequence"/>
</dbReference>